<dbReference type="RefSeq" id="WP_270024924.1">
    <property type="nucleotide sequence ID" value="NZ_JAPDDP010000014.1"/>
</dbReference>
<accession>A0A9X3N8Y7</accession>
<comment type="caution">
    <text evidence="2">The sequence shown here is derived from an EMBL/GenBank/DDBJ whole genome shotgun (WGS) entry which is preliminary data.</text>
</comment>
<dbReference type="InterPro" id="IPR036237">
    <property type="entry name" value="Xyl_isomerase-like_sf"/>
</dbReference>
<dbReference type="Proteomes" id="UP001147653">
    <property type="component" value="Unassembled WGS sequence"/>
</dbReference>
<protein>
    <submittedName>
        <fullName evidence="2">Sugar phosphate isomerase/epimerase</fullName>
    </submittedName>
</protein>
<dbReference type="EMBL" id="JAPDDP010000014">
    <property type="protein sequence ID" value="MDA0180609.1"/>
    <property type="molecule type" value="Genomic_DNA"/>
</dbReference>
<evidence type="ECO:0000313" key="2">
    <source>
        <dbReference type="EMBL" id="MDA0180609.1"/>
    </source>
</evidence>
<dbReference type="Pfam" id="PF01261">
    <property type="entry name" value="AP_endonuc_2"/>
    <property type="match status" value="1"/>
</dbReference>
<dbReference type="SUPFAM" id="SSF51658">
    <property type="entry name" value="Xylose isomerase-like"/>
    <property type="match status" value="1"/>
</dbReference>
<keyword evidence="3" id="KW-1185">Reference proteome</keyword>
<dbReference type="AlphaFoldDB" id="A0A9X3N8Y7"/>
<gene>
    <name evidence="2" type="ORF">OJ997_09930</name>
</gene>
<dbReference type="Gene3D" id="3.20.20.150">
    <property type="entry name" value="Divalent-metal-dependent TIM barrel enzymes"/>
    <property type="match status" value="1"/>
</dbReference>
<organism evidence="2 3">
    <name type="scientific">Solirubrobacter phytolaccae</name>
    <dbReference type="NCBI Taxonomy" id="1404360"/>
    <lineage>
        <taxon>Bacteria</taxon>
        <taxon>Bacillati</taxon>
        <taxon>Actinomycetota</taxon>
        <taxon>Thermoleophilia</taxon>
        <taxon>Solirubrobacterales</taxon>
        <taxon>Solirubrobacteraceae</taxon>
        <taxon>Solirubrobacter</taxon>
    </lineage>
</organism>
<dbReference type="InterPro" id="IPR013022">
    <property type="entry name" value="Xyl_isomerase-like_TIM-brl"/>
</dbReference>
<dbReference type="PANTHER" id="PTHR12110">
    <property type="entry name" value="HYDROXYPYRUVATE ISOMERASE"/>
    <property type="match status" value="1"/>
</dbReference>
<evidence type="ECO:0000259" key="1">
    <source>
        <dbReference type="Pfam" id="PF01261"/>
    </source>
</evidence>
<name>A0A9X3N8Y7_9ACTN</name>
<dbReference type="PANTHER" id="PTHR12110:SF52">
    <property type="entry name" value="XYLOSE ISOMERASE"/>
    <property type="match status" value="1"/>
</dbReference>
<reference evidence="2" key="1">
    <citation type="submission" date="2022-10" db="EMBL/GenBank/DDBJ databases">
        <title>The WGS of Solirubrobacter phytolaccae KCTC 29190.</title>
        <authorList>
            <person name="Jiang Z."/>
        </authorList>
    </citation>
    <scope>NUCLEOTIDE SEQUENCE</scope>
    <source>
        <strain evidence="2">KCTC 29190</strain>
    </source>
</reference>
<evidence type="ECO:0000313" key="3">
    <source>
        <dbReference type="Proteomes" id="UP001147653"/>
    </source>
</evidence>
<sequence>MTGRLSFNSMTADRWSLAEVIDACAEHGIGWIGPWRHKLAELGVEEARRRIDAAGLKVSSLCRGGFFAAEGADEDNRRAVEEAAALGTDALVLVCGPPATKDLVAARAVIEAGIERLLPHANEHGVRLGIEPLHPMMIGERSAINTLASALDIAERIGDPGVGVVIDVYHTFWDPALPEQVARAAGKIVGYHVNDWLTETSHTLLERGMMGDGIIDLPAFSALIDAAGYDGPIEVEILNPAIWDLPREALMRTTVERFERCVF</sequence>
<dbReference type="InterPro" id="IPR050312">
    <property type="entry name" value="IolE/XylAMocC-like"/>
</dbReference>
<keyword evidence="2" id="KW-0413">Isomerase</keyword>
<dbReference type="GO" id="GO:0016853">
    <property type="term" value="F:isomerase activity"/>
    <property type="evidence" value="ECO:0007669"/>
    <property type="project" value="UniProtKB-KW"/>
</dbReference>
<proteinExistence type="predicted"/>
<feature type="domain" description="Xylose isomerase-like TIM barrel" evidence="1">
    <location>
        <begin position="21"/>
        <end position="260"/>
    </location>
</feature>